<evidence type="ECO:0000259" key="12">
    <source>
        <dbReference type="Pfam" id="PF16327"/>
    </source>
</evidence>
<feature type="transmembrane region" description="Helical" evidence="10">
    <location>
        <begin position="178"/>
        <end position="198"/>
    </location>
</feature>
<evidence type="ECO:0000256" key="4">
    <source>
        <dbReference type="ARBA" id="ARBA00022519"/>
    </source>
</evidence>
<feature type="transmembrane region" description="Helical" evidence="10">
    <location>
        <begin position="313"/>
        <end position="332"/>
    </location>
</feature>
<evidence type="ECO:0000256" key="2">
    <source>
        <dbReference type="ARBA" id="ARBA00009186"/>
    </source>
</evidence>
<evidence type="ECO:0000259" key="11">
    <source>
        <dbReference type="Pfam" id="PF01578"/>
    </source>
</evidence>
<evidence type="ECO:0000256" key="1">
    <source>
        <dbReference type="ARBA" id="ARBA00004429"/>
    </source>
</evidence>
<dbReference type="PANTHER" id="PTHR43653">
    <property type="entry name" value="CYTOCHROME C ASSEMBLY PROTEIN-RELATED"/>
    <property type="match status" value="1"/>
</dbReference>
<feature type="transmembrane region" description="Helical" evidence="10">
    <location>
        <begin position="488"/>
        <end position="511"/>
    </location>
</feature>
<evidence type="ECO:0000256" key="5">
    <source>
        <dbReference type="ARBA" id="ARBA00022692"/>
    </source>
</evidence>
<comment type="function">
    <text evidence="9">Required for the biogenesis of c-type cytochromes. Possible subunit of a heme lyase.</text>
</comment>
<feature type="transmembrane region" description="Helical" evidence="10">
    <location>
        <begin position="353"/>
        <end position="375"/>
    </location>
</feature>
<dbReference type="PRINTS" id="PR01410">
    <property type="entry name" value="CCBIOGENESIS"/>
</dbReference>
<gene>
    <name evidence="13" type="ORF">FHR99_000451</name>
</gene>
<dbReference type="InterPro" id="IPR032523">
    <property type="entry name" value="CcmF_C"/>
</dbReference>
<protein>
    <submittedName>
        <fullName evidence="13">Cytochrome c-type biogenesis protein CcmF</fullName>
    </submittedName>
</protein>
<comment type="caution">
    <text evidence="13">The sequence shown here is derived from an EMBL/GenBank/DDBJ whole genome shotgun (WGS) entry which is preliminary data.</text>
</comment>
<feature type="domain" description="Cytochrome c-type biogenesis protein CcmF C-terminal" evidence="12">
    <location>
        <begin position="316"/>
        <end position="636"/>
    </location>
</feature>
<keyword evidence="8 10" id="KW-0472">Membrane</keyword>
<dbReference type="InterPro" id="IPR003568">
    <property type="entry name" value="Cyt_c_biogenesis_CcmF"/>
</dbReference>
<reference evidence="13 14" key="1">
    <citation type="submission" date="2020-08" db="EMBL/GenBank/DDBJ databases">
        <title>Genomic Encyclopedia of Type Strains, Phase III (KMG-III): the genomes of soil and plant-associated and newly described type strains.</title>
        <authorList>
            <person name="Whitman W."/>
        </authorList>
    </citation>
    <scope>NUCLEOTIDE SEQUENCE [LARGE SCALE GENOMIC DNA]</scope>
    <source>
        <strain evidence="13 14">CECT 8654</strain>
    </source>
</reference>
<name>A0A7W4W2P3_9GAMM</name>
<dbReference type="GO" id="GO:0005886">
    <property type="term" value="C:plasma membrane"/>
    <property type="evidence" value="ECO:0007669"/>
    <property type="project" value="UniProtKB-SubCell"/>
</dbReference>
<dbReference type="EMBL" id="JACHWY010000001">
    <property type="protein sequence ID" value="MBB3046215.1"/>
    <property type="molecule type" value="Genomic_DNA"/>
</dbReference>
<dbReference type="PRINTS" id="PR01411">
    <property type="entry name" value="CCMFBIOGNSIS"/>
</dbReference>
<keyword evidence="6" id="KW-0201">Cytochrome c-type biogenesis</keyword>
<sequence>MIPEIGHFALVLAFCSSLLLAGVPALGYALGHHTLLASANRFALLQMALVTVSFVCLAAAFLRDDFSVSIVALQSNTQLPAHYKFTALWGGHEGSLLLWVLILAGWTAAVALTGKHIPIAVKAVVLSTMGAVSVGFLSFMLFTSNPFERELIATPADGQDLNPLLQDPGMVIHPPMLYFGYVGFSVAFAFAIAALVRGRLDASWARWARPWTNIAWAFLTVGITLGSWWAYYELGWGGWWFWDPVENASFMPWLVGAALVHSLAVTEKRGAFKNWTLLLAIFAFSLSLLGTFLVRSGVLTSVHSFAADPTRGLYILGFLFIVIGGSLTLYALRAPESAFRPTFAKISRESLLLANNILLVCAALVVLLGTLFPLIMDYLDLGKYSVGPPYFNAMFVPLACGLALLTGLGMFSQWKRTRDLKTLVREPLVLALITALVLPFAWGEWQWLASLGLFFGLWLIFASVRSVVHQTRNAATRLSGLKRLKLSYLGMICAHIGFGVAVMGVTVVSLYSSERDLRMAAGDALDVGSYRVEFRGTAPVTGPNYAGTQGDIRLLRGGREVAQLLPEKRRYHARGDQIMTEAGIDAGFLRDMYVALGEPLGDSAWAVRVHYKPLVRWIWLGGALVALGALLAVMDKRYRLQRLQEEV</sequence>
<feature type="transmembrane region" description="Helical" evidence="10">
    <location>
        <begin position="96"/>
        <end position="112"/>
    </location>
</feature>
<dbReference type="InterPro" id="IPR002541">
    <property type="entry name" value="Cyt_c_assembly"/>
</dbReference>
<evidence type="ECO:0000313" key="14">
    <source>
        <dbReference type="Proteomes" id="UP000537130"/>
    </source>
</evidence>
<evidence type="ECO:0000256" key="9">
    <source>
        <dbReference type="ARBA" id="ARBA00037230"/>
    </source>
</evidence>
<feature type="transmembrane region" description="Helical" evidence="10">
    <location>
        <begin position="119"/>
        <end position="142"/>
    </location>
</feature>
<feature type="transmembrane region" description="Helical" evidence="10">
    <location>
        <begin position="250"/>
        <end position="266"/>
    </location>
</feature>
<evidence type="ECO:0000256" key="10">
    <source>
        <dbReference type="SAM" id="Phobius"/>
    </source>
</evidence>
<evidence type="ECO:0000256" key="7">
    <source>
        <dbReference type="ARBA" id="ARBA00022989"/>
    </source>
</evidence>
<evidence type="ECO:0000256" key="3">
    <source>
        <dbReference type="ARBA" id="ARBA00022475"/>
    </source>
</evidence>
<keyword evidence="3" id="KW-1003">Cell membrane</keyword>
<comment type="subcellular location">
    <subcellularLocation>
        <location evidence="1">Cell inner membrane</location>
        <topology evidence="1">Multi-pass membrane protein</topology>
    </subcellularLocation>
</comment>
<dbReference type="NCBIfam" id="TIGR00353">
    <property type="entry name" value="nrfE"/>
    <property type="match status" value="1"/>
</dbReference>
<dbReference type="GO" id="GO:0017004">
    <property type="term" value="P:cytochrome complex assembly"/>
    <property type="evidence" value="ECO:0007669"/>
    <property type="project" value="UniProtKB-KW"/>
</dbReference>
<dbReference type="GO" id="GO:0015232">
    <property type="term" value="F:heme transmembrane transporter activity"/>
    <property type="evidence" value="ECO:0007669"/>
    <property type="project" value="InterPro"/>
</dbReference>
<dbReference type="AlphaFoldDB" id="A0A7W4W2P3"/>
<feature type="transmembrane region" description="Helical" evidence="10">
    <location>
        <begin position="423"/>
        <end position="442"/>
    </location>
</feature>
<dbReference type="NCBIfam" id="NF007691">
    <property type="entry name" value="PRK10369.1"/>
    <property type="match status" value="1"/>
</dbReference>
<feature type="transmembrane region" description="Helical" evidence="10">
    <location>
        <begin position="617"/>
        <end position="634"/>
    </location>
</feature>
<dbReference type="PANTHER" id="PTHR43653:SF1">
    <property type="entry name" value="CYTOCHROME C-TYPE BIOGENESIS PROTEIN CCMF"/>
    <property type="match status" value="1"/>
</dbReference>
<evidence type="ECO:0000256" key="8">
    <source>
        <dbReference type="ARBA" id="ARBA00023136"/>
    </source>
</evidence>
<feature type="transmembrane region" description="Helical" evidence="10">
    <location>
        <begin position="390"/>
        <end position="411"/>
    </location>
</feature>
<feature type="transmembrane region" description="Helical" evidence="10">
    <location>
        <begin position="448"/>
        <end position="468"/>
    </location>
</feature>
<feature type="transmembrane region" description="Helical" evidence="10">
    <location>
        <begin position="6"/>
        <end position="30"/>
    </location>
</feature>
<dbReference type="InterPro" id="IPR003567">
    <property type="entry name" value="Cyt_c_biogenesis"/>
</dbReference>
<keyword evidence="7 10" id="KW-1133">Transmembrane helix</keyword>
<dbReference type="Pfam" id="PF01578">
    <property type="entry name" value="Cytochrom_C_asm"/>
    <property type="match status" value="1"/>
</dbReference>
<keyword evidence="14" id="KW-1185">Reference proteome</keyword>
<evidence type="ECO:0000256" key="6">
    <source>
        <dbReference type="ARBA" id="ARBA00022748"/>
    </source>
</evidence>
<feature type="domain" description="Cytochrome c assembly protein" evidence="11">
    <location>
        <begin position="89"/>
        <end position="296"/>
    </location>
</feature>
<proteinExistence type="inferred from homology"/>
<evidence type="ECO:0000313" key="13">
    <source>
        <dbReference type="EMBL" id="MBB3046215.1"/>
    </source>
</evidence>
<keyword evidence="5 10" id="KW-0812">Transmembrane</keyword>
<dbReference type="RefSeq" id="WP_183408910.1">
    <property type="nucleotide sequence ID" value="NZ_JACHWY010000001.1"/>
</dbReference>
<organism evidence="13 14">
    <name type="scientific">Litorivivens lipolytica</name>
    <dbReference type="NCBI Taxonomy" id="1524264"/>
    <lineage>
        <taxon>Bacteria</taxon>
        <taxon>Pseudomonadati</taxon>
        <taxon>Pseudomonadota</taxon>
        <taxon>Gammaproteobacteria</taxon>
        <taxon>Litorivivens</taxon>
    </lineage>
</organism>
<keyword evidence="4" id="KW-0997">Cell inner membrane</keyword>
<comment type="similarity">
    <text evidence="2">Belongs to the CcmF/CycK/Ccl1/NrfE/CcsA family.</text>
</comment>
<feature type="transmembrane region" description="Helical" evidence="10">
    <location>
        <begin position="210"/>
        <end position="230"/>
    </location>
</feature>
<dbReference type="GO" id="GO:0020037">
    <property type="term" value="F:heme binding"/>
    <property type="evidence" value="ECO:0007669"/>
    <property type="project" value="InterPro"/>
</dbReference>
<dbReference type="Proteomes" id="UP000537130">
    <property type="component" value="Unassembled WGS sequence"/>
</dbReference>
<dbReference type="Pfam" id="PF16327">
    <property type="entry name" value="CcmF_C"/>
    <property type="match status" value="1"/>
</dbReference>
<feature type="transmembrane region" description="Helical" evidence="10">
    <location>
        <begin position="275"/>
        <end position="293"/>
    </location>
</feature>
<accession>A0A7W4W2P3</accession>
<feature type="transmembrane region" description="Helical" evidence="10">
    <location>
        <begin position="42"/>
        <end position="62"/>
    </location>
</feature>